<evidence type="ECO:0000256" key="4">
    <source>
        <dbReference type="ARBA" id="ARBA00022737"/>
    </source>
</evidence>
<evidence type="ECO:0000259" key="10">
    <source>
        <dbReference type="Pfam" id="PF04494"/>
    </source>
</evidence>
<comment type="subcellular location">
    <subcellularLocation>
        <location evidence="1">Nucleus</location>
    </subcellularLocation>
</comment>
<evidence type="ECO:0000256" key="3">
    <source>
        <dbReference type="ARBA" id="ARBA00022574"/>
    </source>
</evidence>
<dbReference type="EMBL" id="JANAWD010000506">
    <property type="protein sequence ID" value="KAJ3478498.1"/>
    <property type="molecule type" value="Genomic_DNA"/>
</dbReference>
<dbReference type="SUPFAM" id="SSF50978">
    <property type="entry name" value="WD40 repeat-like"/>
    <property type="match status" value="1"/>
</dbReference>
<dbReference type="CDD" id="cd00200">
    <property type="entry name" value="WD40"/>
    <property type="match status" value="1"/>
</dbReference>
<feature type="repeat" description="WD" evidence="8">
    <location>
        <begin position="694"/>
        <end position="729"/>
    </location>
</feature>
<feature type="repeat" description="WD" evidence="8">
    <location>
        <begin position="568"/>
        <end position="609"/>
    </location>
</feature>
<keyword evidence="4" id="KW-0677">Repeat</keyword>
<feature type="compositionally biased region" description="Pro residues" evidence="9">
    <location>
        <begin position="1"/>
        <end position="11"/>
    </location>
</feature>
<protein>
    <recommendedName>
        <fullName evidence="10">TFIID subunit TAF5 NTD2 domain-containing protein</fullName>
    </recommendedName>
</protein>
<dbReference type="PRINTS" id="PR00320">
    <property type="entry name" value="GPROTEINBRPT"/>
</dbReference>
<dbReference type="GO" id="GO:0016251">
    <property type="term" value="F:RNA polymerase II general transcription initiation factor activity"/>
    <property type="evidence" value="ECO:0007669"/>
    <property type="project" value="TreeGrafter"/>
</dbReference>
<dbReference type="SMART" id="SM00320">
    <property type="entry name" value="WD40"/>
    <property type="match status" value="6"/>
</dbReference>
<dbReference type="InterPro" id="IPR015943">
    <property type="entry name" value="WD40/YVTN_repeat-like_dom_sf"/>
</dbReference>
<evidence type="ECO:0000256" key="2">
    <source>
        <dbReference type="ARBA" id="ARBA00009435"/>
    </source>
</evidence>
<proteinExistence type="inferred from homology"/>
<feature type="region of interest" description="Disordered" evidence="9">
    <location>
        <begin position="1"/>
        <end position="39"/>
    </location>
</feature>
<comment type="similarity">
    <text evidence="2">Belongs to the WD repeat TAF5 family.</text>
</comment>
<comment type="caution">
    <text evidence="11">The sequence shown here is derived from an EMBL/GenBank/DDBJ whole genome shotgun (WGS) entry which is preliminary data.</text>
</comment>
<dbReference type="InterPro" id="IPR020472">
    <property type="entry name" value="WD40_PAC1"/>
</dbReference>
<dbReference type="PROSITE" id="PS50896">
    <property type="entry name" value="LISH"/>
    <property type="match status" value="1"/>
</dbReference>
<dbReference type="InterPro" id="IPR007582">
    <property type="entry name" value="TFIID_NTD2"/>
</dbReference>
<dbReference type="PROSITE" id="PS50294">
    <property type="entry name" value="WD_REPEATS_REGION"/>
    <property type="match status" value="5"/>
</dbReference>
<dbReference type="Pfam" id="PF04494">
    <property type="entry name" value="TFIID_NTD2"/>
    <property type="match status" value="1"/>
</dbReference>
<dbReference type="Gene3D" id="1.25.40.500">
    <property type="entry name" value="TFIID subunit TAF5, NTD2 domain"/>
    <property type="match status" value="1"/>
</dbReference>
<dbReference type="CDD" id="cd08044">
    <property type="entry name" value="TAF5_NTD2"/>
    <property type="match status" value="1"/>
</dbReference>
<evidence type="ECO:0000256" key="5">
    <source>
        <dbReference type="ARBA" id="ARBA00023015"/>
    </source>
</evidence>
<feature type="repeat" description="WD" evidence="8">
    <location>
        <begin position="610"/>
        <end position="651"/>
    </location>
</feature>
<name>A0AAD5YF13_9APHY</name>
<feature type="compositionally biased region" description="Low complexity" evidence="9">
    <location>
        <begin position="12"/>
        <end position="36"/>
    </location>
</feature>
<dbReference type="Pfam" id="PF00400">
    <property type="entry name" value="WD40"/>
    <property type="match status" value="6"/>
</dbReference>
<keyword evidence="5" id="KW-0805">Transcription regulation</keyword>
<dbReference type="InterPro" id="IPR006594">
    <property type="entry name" value="LisH"/>
</dbReference>
<dbReference type="PROSITE" id="PS50082">
    <property type="entry name" value="WD_REPEATS_2"/>
    <property type="match status" value="5"/>
</dbReference>
<evidence type="ECO:0000256" key="8">
    <source>
        <dbReference type="PROSITE-ProRule" id="PRU00221"/>
    </source>
</evidence>
<dbReference type="Proteomes" id="UP001212997">
    <property type="component" value="Unassembled WGS sequence"/>
</dbReference>
<keyword evidence="3 8" id="KW-0853">WD repeat</keyword>
<dbReference type="GO" id="GO:0005669">
    <property type="term" value="C:transcription factor TFIID complex"/>
    <property type="evidence" value="ECO:0007669"/>
    <property type="project" value="TreeGrafter"/>
</dbReference>
<evidence type="ECO:0000256" key="6">
    <source>
        <dbReference type="ARBA" id="ARBA00023163"/>
    </source>
</evidence>
<dbReference type="InterPro" id="IPR036322">
    <property type="entry name" value="WD40_repeat_dom_sf"/>
</dbReference>
<gene>
    <name evidence="11" type="ORF">NLI96_g9713</name>
</gene>
<evidence type="ECO:0000256" key="7">
    <source>
        <dbReference type="ARBA" id="ARBA00023242"/>
    </source>
</evidence>
<keyword evidence="12" id="KW-1185">Reference proteome</keyword>
<dbReference type="InterPro" id="IPR037264">
    <property type="entry name" value="TFIID_NTD2_sf"/>
</dbReference>
<dbReference type="SUPFAM" id="SSF160897">
    <property type="entry name" value="Taf5 N-terminal domain-like"/>
    <property type="match status" value="1"/>
</dbReference>
<evidence type="ECO:0000256" key="9">
    <source>
        <dbReference type="SAM" id="MobiDB-lite"/>
    </source>
</evidence>
<feature type="compositionally biased region" description="Polar residues" evidence="9">
    <location>
        <begin position="740"/>
        <end position="751"/>
    </location>
</feature>
<reference evidence="11" key="1">
    <citation type="submission" date="2022-07" db="EMBL/GenBank/DDBJ databases">
        <title>Genome Sequence of Physisporinus lineatus.</title>
        <authorList>
            <person name="Buettner E."/>
        </authorList>
    </citation>
    <scope>NUCLEOTIDE SEQUENCE</scope>
    <source>
        <strain evidence="11">VT162</strain>
    </source>
</reference>
<evidence type="ECO:0000256" key="1">
    <source>
        <dbReference type="ARBA" id="ARBA00004123"/>
    </source>
</evidence>
<feature type="domain" description="TFIID subunit TAF5 NTD2" evidence="10">
    <location>
        <begin position="142"/>
        <end position="255"/>
    </location>
</feature>
<accession>A0AAD5YF13</accession>
<feature type="repeat" description="WD" evidence="8">
    <location>
        <begin position="652"/>
        <end position="693"/>
    </location>
</feature>
<dbReference type="PANTHER" id="PTHR19879">
    <property type="entry name" value="TRANSCRIPTION INITIATION FACTOR TFIID"/>
    <property type="match status" value="1"/>
</dbReference>
<sequence length="784" mass="84785">MSTPTPAPPPATTSTPDANGTTPAPTTAPSTENAANSPAAADRLVLEYLRSRGHKAAEQALQEALDGPSPKDKAAASSTVTSDDFVKKLAVYAQNPARPGENVLKSSSTVLSELGGMGNPANIQNLVSSLGPVGAEEILSLDPTDKQEGYRELESWVDGSLDMYRPEFRPILFPIFCHFYLDLIQHGFKEAALKFYRDHSTSLAPTHNAVLHHLSTLLLPAHVQNDETAQRFRNEKYAVRMSRSGFSLLVGWLTEGVGGEALGAGEGFSGERGKRGRAAVMRVVNNHLKFDVTTSQTSSLSPNAWEETTGLLSSLIPSIPGQSISDSRSFNVARGDLKLGPAPISEELQNETERVLREQAMLDHDPGAQYDLHFARPQPVPGLTAPALTDLPPQQPNFKTIDVKREVEKIRDIRKRIRLEPSALTGVNLNSPQATGARARALPSICAYTLHDVGEGVPCCTFSQDSSLMAAGFGESYVRLWSLNGDKLRGYQSDFSSGSIRDSTSLRKIREKGGSTTRKLIGHSGPVYSVSFDPVGGSAVPPKYLLSCSADTTTRLWSMDTMTNVVAYRGHQNPIWDVQWSPMGIYFATSSRDKTARLWSTDRTSALRVYAGHLSDVDCVRFHPNSLYLATGSSDWTARLWDVQKGTCVRVFIGHQGIVSTLAFSPDGKYLATAGEDLAINIWDLGSGQRIKKMTGHTASIYSLAFSAESTLLVSGGADWTVRCWDVKSAGGLKGKTKENGTQVDGASSNGAIDGIAKDPEEESIETHQYGSLVDLPDETDTHY</sequence>
<evidence type="ECO:0000313" key="11">
    <source>
        <dbReference type="EMBL" id="KAJ3478498.1"/>
    </source>
</evidence>
<dbReference type="AlphaFoldDB" id="A0AAD5YF13"/>
<keyword evidence="6" id="KW-0804">Transcription</keyword>
<dbReference type="PROSITE" id="PS00678">
    <property type="entry name" value="WD_REPEATS_1"/>
    <property type="match status" value="2"/>
</dbReference>
<evidence type="ECO:0000313" key="12">
    <source>
        <dbReference type="Proteomes" id="UP001212997"/>
    </source>
</evidence>
<organism evidence="11 12">
    <name type="scientific">Meripilus lineatus</name>
    <dbReference type="NCBI Taxonomy" id="2056292"/>
    <lineage>
        <taxon>Eukaryota</taxon>
        <taxon>Fungi</taxon>
        <taxon>Dikarya</taxon>
        <taxon>Basidiomycota</taxon>
        <taxon>Agaricomycotina</taxon>
        <taxon>Agaricomycetes</taxon>
        <taxon>Polyporales</taxon>
        <taxon>Meripilaceae</taxon>
        <taxon>Meripilus</taxon>
    </lineage>
</organism>
<dbReference type="GO" id="GO:0006367">
    <property type="term" value="P:transcription initiation at RNA polymerase II promoter"/>
    <property type="evidence" value="ECO:0007669"/>
    <property type="project" value="TreeGrafter"/>
</dbReference>
<dbReference type="PANTHER" id="PTHR19879:SF1">
    <property type="entry name" value="CANNONBALL-RELATED"/>
    <property type="match status" value="1"/>
</dbReference>
<dbReference type="InterPro" id="IPR019775">
    <property type="entry name" value="WD40_repeat_CS"/>
</dbReference>
<keyword evidence="7" id="KW-0539">Nucleus</keyword>
<dbReference type="InterPro" id="IPR001680">
    <property type="entry name" value="WD40_rpt"/>
</dbReference>
<feature type="repeat" description="WD" evidence="8">
    <location>
        <begin position="520"/>
        <end position="567"/>
    </location>
</feature>
<dbReference type="Gene3D" id="2.130.10.10">
    <property type="entry name" value="YVTN repeat-like/Quinoprotein amine dehydrogenase"/>
    <property type="match status" value="2"/>
</dbReference>
<feature type="region of interest" description="Disordered" evidence="9">
    <location>
        <begin position="734"/>
        <end position="784"/>
    </location>
</feature>